<dbReference type="Proteomes" id="UP000001058">
    <property type="component" value="Unassembled WGS sequence"/>
</dbReference>
<feature type="chain" id="PRO_5003123936" evidence="3">
    <location>
        <begin position="18"/>
        <end position="333"/>
    </location>
</feature>
<dbReference type="RefSeq" id="XP_002950498.1">
    <property type="nucleotide sequence ID" value="XM_002950452.1"/>
</dbReference>
<dbReference type="GO" id="GO:0006629">
    <property type="term" value="P:lipid metabolic process"/>
    <property type="evidence" value="ECO:0007669"/>
    <property type="project" value="InterPro"/>
</dbReference>
<evidence type="ECO:0000256" key="2">
    <source>
        <dbReference type="ARBA" id="ARBA00022801"/>
    </source>
</evidence>
<dbReference type="PROSITE" id="PS01098">
    <property type="entry name" value="LIPASE_GDSL_SER"/>
    <property type="match status" value="1"/>
</dbReference>
<gene>
    <name evidence="4" type="ORF">VOLCADRAFT_104741</name>
</gene>
<organism evidence="5">
    <name type="scientific">Volvox carteri f. nagariensis</name>
    <dbReference type="NCBI Taxonomy" id="3068"/>
    <lineage>
        <taxon>Eukaryota</taxon>
        <taxon>Viridiplantae</taxon>
        <taxon>Chlorophyta</taxon>
        <taxon>core chlorophytes</taxon>
        <taxon>Chlorophyceae</taxon>
        <taxon>CS clade</taxon>
        <taxon>Chlamydomonadales</taxon>
        <taxon>Volvocaceae</taxon>
        <taxon>Volvox</taxon>
    </lineage>
</organism>
<feature type="signal peptide" evidence="3">
    <location>
        <begin position="1"/>
        <end position="17"/>
    </location>
</feature>
<dbReference type="GO" id="GO:0016298">
    <property type="term" value="F:lipase activity"/>
    <property type="evidence" value="ECO:0007669"/>
    <property type="project" value="InterPro"/>
</dbReference>
<comment type="similarity">
    <text evidence="1">Belongs to the 'GDSL' lipolytic enzyme family.</text>
</comment>
<sequence length="333" mass="36054">MASAASILALLLVFTTAAVDKVAARAAPKPPTKYVLAILGDSLSDTGNTFRAAKVPDTDFYWHGRYTDGPNWVDYMQPAVMQKREVQVFNYAHGAATACSDNLISTYLPFVKDLGNQTTNFVADVMSGAISPGQYDKLIPVQWIGQNDINNALRRALEAGSALSDTAVAALIQSLINCRMVSARTLAGVPGVKDVVLIPMAPLHGSPGVPAAFKPKVKEVVAMVAQYTLKAVAALQSALDAAKAGVNVHYLGGDDFNWIEAGFTSIHPPFKHMDVPCFLNPTSSMSQVPENATACDVPTEYLFFDNVHPETRFHQWFTNKGFLPRMRQLDLLP</sequence>
<dbReference type="PANTHER" id="PTHR45648">
    <property type="entry name" value="GDSL LIPASE/ACYLHYDROLASE FAMILY PROTEIN (AFU_ORTHOLOGUE AFUA_4G14700)"/>
    <property type="match status" value="1"/>
</dbReference>
<dbReference type="Pfam" id="PF00657">
    <property type="entry name" value="Lipase_GDSL"/>
    <property type="match status" value="1"/>
</dbReference>
<dbReference type="SUPFAM" id="SSF52266">
    <property type="entry name" value="SGNH hydrolase"/>
    <property type="match status" value="1"/>
</dbReference>
<evidence type="ECO:0000256" key="3">
    <source>
        <dbReference type="SAM" id="SignalP"/>
    </source>
</evidence>
<name>D8TVS2_VOLCA</name>
<evidence type="ECO:0000313" key="5">
    <source>
        <dbReference type="Proteomes" id="UP000001058"/>
    </source>
</evidence>
<accession>D8TVS2</accession>
<dbReference type="PANTHER" id="PTHR45648:SF22">
    <property type="entry name" value="GDSL LIPASE_ACYLHYDROLASE FAMILY PROTEIN (AFU_ORTHOLOGUE AFUA_4G14700)"/>
    <property type="match status" value="1"/>
</dbReference>
<dbReference type="InParanoid" id="D8TVS2"/>
<dbReference type="STRING" id="3068.D8TVS2"/>
<dbReference type="InterPro" id="IPR008265">
    <property type="entry name" value="Lipase_GDSL_AS"/>
</dbReference>
<dbReference type="OrthoDB" id="542268at2759"/>
<dbReference type="EMBL" id="GL378340">
    <property type="protein sequence ID" value="EFJ48244.1"/>
    <property type="molecule type" value="Genomic_DNA"/>
</dbReference>
<evidence type="ECO:0000313" key="4">
    <source>
        <dbReference type="EMBL" id="EFJ48244.1"/>
    </source>
</evidence>
<keyword evidence="2" id="KW-0378">Hydrolase</keyword>
<dbReference type="InterPro" id="IPR001087">
    <property type="entry name" value="GDSL"/>
</dbReference>
<reference evidence="4 5" key="1">
    <citation type="journal article" date="2010" name="Science">
        <title>Genomic analysis of organismal complexity in the multicellular green alga Volvox carteri.</title>
        <authorList>
            <person name="Prochnik S.E."/>
            <person name="Umen J."/>
            <person name="Nedelcu A.M."/>
            <person name="Hallmann A."/>
            <person name="Miller S.M."/>
            <person name="Nishii I."/>
            <person name="Ferris P."/>
            <person name="Kuo A."/>
            <person name="Mitros T."/>
            <person name="Fritz-Laylin L.K."/>
            <person name="Hellsten U."/>
            <person name="Chapman J."/>
            <person name="Simakov O."/>
            <person name="Rensing S.A."/>
            <person name="Terry A."/>
            <person name="Pangilinan J."/>
            <person name="Kapitonov V."/>
            <person name="Jurka J."/>
            <person name="Salamov A."/>
            <person name="Shapiro H."/>
            <person name="Schmutz J."/>
            <person name="Grimwood J."/>
            <person name="Lindquist E."/>
            <person name="Lucas S."/>
            <person name="Grigoriev I.V."/>
            <person name="Schmitt R."/>
            <person name="Kirk D."/>
            <person name="Rokhsar D.S."/>
        </authorList>
    </citation>
    <scope>NUCLEOTIDE SEQUENCE [LARGE SCALE GENOMIC DNA]</scope>
    <source>
        <strain evidence="5">f. Nagariensis / Eve</strain>
    </source>
</reference>
<proteinExistence type="inferred from homology"/>
<dbReference type="KEGG" id="vcn:VOLCADRAFT_104741"/>
<keyword evidence="5" id="KW-1185">Reference proteome</keyword>
<protein>
    <submittedName>
        <fullName evidence="4">Uncharacterized protein</fullName>
    </submittedName>
</protein>
<dbReference type="InterPro" id="IPR036514">
    <property type="entry name" value="SGNH_hydro_sf"/>
</dbReference>
<dbReference type="eggNOG" id="ENOG502S0SQ">
    <property type="taxonomic scope" value="Eukaryota"/>
</dbReference>
<dbReference type="InterPro" id="IPR051058">
    <property type="entry name" value="GDSL_Est/Lipase"/>
</dbReference>
<keyword evidence="3" id="KW-0732">Signal</keyword>
<dbReference type="AlphaFoldDB" id="D8TVS2"/>
<dbReference type="GeneID" id="9617802"/>
<evidence type="ECO:0000256" key="1">
    <source>
        <dbReference type="ARBA" id="ARBA00008668"/>
    </source>
</evidence>
<dbReference type="Gene3D" id="3.40.50.1110">
    <property type="entry name" value="SGNH hydrolase"/>
    <property type="match status" value="1"/>
</dbReference>